<organism evidence="12 13">
    <name type="scientific">Maylandia zebra</name>
    <name type="common">zebra mbuna</name>
    <dbReference type="NCBI Taxonomy" id="106582"/>
    <lineage>
        <taxon>Eukaryota</taxon>
        <taxon>Metazoa</taxon>
        <taxon>Chordata</taxon>
        <taxon>Craniata</taxon>
        <taxon>Vertebrata</taxon>
        <taxon>Euteleostomi</taxon>
        <taxon>Actinopterygii</taxon>
        <taxon>Neopterygii</taxon>
        <taxon>Teleostei</taxon>
        <taxon>Neoteleostei</taxon>
        <taxon>Acanthomorphata</taxon>
        <taxon>Ovalentaria</taxon>
        <taxon>Cichlomorphae</taxon>
        <taxon>Cichliformes</taxon>
        <taxon>Cichlidae</taxon>
        <taxon>African cichlids</taxon>
        <taxon>Pseudocrenilabrinae</taxon>
        <taxon>Haplochromini</taxon>
        <taxon>Maylandia</taxon>
        <taxon>Maylandia zebra complex</taxon>
    </lineage>
</organism>
<evidence type="ECO:0000259" key="11">
    <source>
        <dbReference type="PROSITE" id="PS50262"/>
    </source>
</evidence>
<dbReference type="PRINTS" id="PR00237">
    <property type="entry name" value="GPCRRHODOPSN"/>
</dbReference>
<dbReference type="GO" id="GO:0004974">
    <property type="term" value="F:leukotriene receptor activity"/>
    <property type="evidence" value="ECO:0007669"/>
    <property type="project" value="UniProtKB-ARBA"/>
</dbReference>
<reference evidence="12" key="3">
    <citation type="submission" date="2025-09" db="UniProtKB">
        <authorList>
            <consortium name="Ensembl"/>
        </authorList>
    </citation>
    <scope>IDENTIFICATION</scope>
</reference>
<dbReference type="GO" id="GO:0060326">
    <property type="term" value="P:cell chemotaxis"/>
    <property type="evidence" value="ECO:0007669"/>
    <property type="project" value="TreeGrafter"/>
</dbReference>
<dbReference type="PANTHER" id="PTHR10489">
    <property type="entry name" value="CELL ADHESION MOLECULE"/>
    <property type="match status" value="1"/>
</dbReference>
<keyword evidence="2" id="KW-1003">Cell membrane</keyword>
<dbReference type="Pfam" id="PF00001">
    <property type="entry name" value="7tm_1"/>
    <property type="match status" value="1"/>
</dbReference>
<dbReference type="Gene3D" id="1.20.1070.10">
    <property type="entry name" value="Rhodopsin 7-helix transmembrane proteins"/>
    <property type="match status" value="1"/>
</dbReference>
<dbReference type="SUPFAM" id="SSF81321">
    <property type="entry name" value="Family A G protein-coupled receptor-like"/>
    <property type="match status" value="1"/>
</dbReference>
<comment type="subcellular location">
    <subcellularLocation>
        <location evidence="1">Cell membrane</location>
        <topology evidence="1">Multi-pass membrane protein</topology>
    </subcellularLocation>
</comment>
<keyword evidence="13" id="KW-1185">Reference proteome</keyword>
<evidence type="ECO:0000256" key="6">
    <source>
        <dbReference type="ARBA" id="ARBA00023136"/>
    </source>
</evidence>
<dbReference type="GO" id="GO:0019722">
    <property type="term" value="P:calcium-mediated signaling"/>
    <property type="evidence" value="ECO:0007669"/>
    <property type="project" value="TreeGrafter"/>
</dbReference>
<evidence type="ECO:0000256" key="5">
    <source>
        <dbReference type="ARBA" id="ARBA00023040"/>
    </source>
</evidence>
<feature type="transmembrane region" description="Helical" evidence="10">
    <location>
        <begin position="78"/>
        <end position="101"/>
    </location>
</feature>
<dbReference type="FunFam" id="1.20.1070.10:FF:000109">
    <property type="entry name" value="Leukotriene B4 receptor"/>
    <property type="match status" value="1"/>
</dbReference>
<evidence type="ECO:0000256" key="10">
    <source>
        <dbReference type="SAM" id="Phobius"/>
    </source>
</evidence>
<evidence type="ECO:0000256" key="1">
    <source>
        <dbReference type="ARBA" id="ARBA00004651"/>
    </source>
</evidence>
<dbReference type="InterPro" id="IPR017452">
    <property type="entry name" value="GPCR_Rhodpsn_7TM"/>
</dbReference>
<feature type="transmembrane region" description="Helical" evidence="10">
    <location>
        <begin position="113"/>
        <end position="138"/>
    </location>
</feature>
<evidence type="ECO:0000256" key="8">
    <source>
        <dbReference type="ARBA" id="ARBA00023180"/>
    </source>
</evidence>
<keyword evidence="3 10" id="KW-0812">Transmembrane</keyword>
<dbReference type="Ensembl" id="ENSMZET00005020241.1">
    <property type="protein sequence ID" value="ENSMZEP00005019612.1"/>
    <property type="gene ID" value="ENSMZEG00005014721.1"/>
</dbReference>
<feature type="domain" description="G-protein coupled receptors family 1 profile" evidence="11">
    <location>
        <begin position="94"/>
        <end position="335"/>
    </location>
</feature>
<dbReference type="PANTHER" id="PTHR10489:SF946">
    <property type="entry name" value="LEUKOTRIENE B4 RECEPTOR 1-LIKE"/>
    <property type="match status" value="1"/>
</dbReference>
<dbReference type="PROSITE" id="PS50262">
    <property type="entry name" value="G_PROTEIN_RECEP_F1_2"/>
    <property type="match status" value="1"/>
</dbReference>
<keyword evidence="8" id="KW-0325">Glycoprotein</keyword>
<evidence type="ECO:0000256" key="2">
    <source>
        <dbReference type="ARBA" id="ARBA00022475"/>
    </source>
</evidence>
<dbReference type="GO" id="GO:0019957">
    <property type="term" value="F:C-C chemokine binding"/>
    <property type="evidence" value="ECO:0007669"/>
    <property type="project" value="TreeGrafter"/>
</dbReference>
<feature type="transmembrane region" description="Helical" evidence="10">
    <location>
        <begin position="276"/>
        <end position="304"/>
    </location>
</feature>
<evidence type="ECO:0000313" key="12">
    <source>
        <dbReference type="Ensembl" id="ENSMZEP00005019612.1"/>
    </source>
</evidence>
<keyword evidence="5" id="KW-0297">G-protein coupled receptor</keyword>
<dbReference type="GO" id="GO:0009897">
    <property type="term" value="C:external side of plasma membrane"/>
    <property type="evidence" value="ECO:0007669"/>
    <property type="project" value="TreeGrafter"/>
</dbReference>
<evidence type="ECO:0000256" key="7">
    <source>
        <dbReference type="ARBA" id="ARBA00023170"/>
    </source>
</evidence>
<dbReference type="GeneTree" id="ENSGT00950000182966"/>
<dbReference type="Proteomes" id="UP000265160">
    <property type="component" value="LG15"/>
</dbReference>
<feature type="transmembrane region" description="Helical" evidence="10">
    <location>
        <begin position="150"/>
        <end position="171"/>
    </location>
</feature>
<dbReference type="InterPro" id="IPR050119">
    <property type="entry name" value="CCR1-9-like"/>
</dbReference>
<feature type="transmembrane region" description="Helical" evidence="10">
    <location>
        <begin position="316"/>
        <end position="338"/>
    </location>
</feature>
<keyword evidence="9" id="KW-0807">Transducer</keyword>
<dbReference type="GO" id="GO:0006955">
    <property type="term" value="P:immune response"/>
    <property type="evidence" value="ECO:0007669"/>
    <property type="project" value="TreeGrafter"/>
</dbReference>
<reference evidence="12" key="2">
    <citation type="submission" date="2025-08" db="UniProtKB">
        <authorList>
            <consortium name="Ensembl"/>
        </authorList>
    </citation>
    <scope>IDENTIFICATION</scope>
</reference>
<feature type="transmembrane region" description="Helical" evidence="10">
    <location>
        <begin position="192"/>
        <end position="214"/>
    </location>
</feature>
<evidence type="ECO:0000313" key="13">
    <source>
        <dbReference type="Proteomes" id="UP000265160"/>
    </source>
</evidence>
<proteinExistence type="predicted"/>
<evidence type="ECO:0000256" key="3">
    <source>
        <dbReference type="ARBA" id="ARBA00022692"/>
    </source>
</evidence>
<name>A0A3P9CBW9_9CICH</name>
<keyword evidence="4 10" id="KW-1133">Transmembrane helix</keyword>
<keyword evidence="7" id="KW-0675">Receptor</keyword>
<sequence>MFLSKLFRSSKGLYVCVTLLVAMAQPLSVFQSLHLWRDPLTYQVQVCSMPQVNSTVATYNISSSPGYSTGTVWYSTNLVPAVVLSICFLLGFPGNIAVIILKPNWENMSSLSQSLMLSLAVSDLLCLGTLPLWIYSFLYSWTFSLVPCKLITYFVYGSVYASLLTVTVLSVQRYLQVIHLQRSLNQVRARKLLLPLWLSAMTLSTPALLAQQLVEVYQQRIYCRPQYSSEGQRMAILLTEALVGFVSLSVIVFSYISLYRKVNRAAFFNNPQTTKLITSIIVTFVILWVPYFVIDVLGVAAISLKNEALLTFCEDSWNTVGALTFVNGAVNPLLYAFTSDRLSTMWQKIAENLIQKFRIAQTLPELEVPGIGQQDGDFGGLALQHCPATKRPRHKNA</sequence>
<reference evidence="12 13" key="1">
    <citation type="journal article" date="2014" name="Nature">
        <title>The genomic substrate for adaptive radiation in African cichlid fish.</title>
        <authorList>
            <person name="Brawand D."/>
            <person name="Wagner C.E."/>
            <person name="Li Y.I."/>
            <person name="Malinsky M."/>
            <person name="Keller I."/>
            <person name="Fan S."/>
            <person name="Simakov O."/>
            <person name="Ng A.Y."/>
            <person name="Lim Z.W."/>
            <person name="Bezault E."/>
            <person name="Turner-Maier J."/>
            <person name="Johnson J."/>
            <person name="Alcazar R."/>
            <person name="Noh H.J."/>
            <person name="Russell P."/>
            <person name="Aken B."/>
            <person name="Alfoldi J."/>
            <person name="Amemiya C."/>
            <person name="Azzouzi N."/>
            <person name="Baroiller J.F."/>
            <person name="Barloy-Hubler F."/>
            <person name="Berlin A."/>
            <person name="Bloomquist R."/>
            <person name="Carleton K.L."/>
            <person name="Conte M.A."/>
            <person name="D'Cotta H."/>
            <person name="Eshel O."/>
            <person name="Gaffney L."/>
            <person name="Galibert F."/>
            <person name="Gante H.F."/>
            <person name="Gnerre S."/>
            <person name="Greuter L."/>
            <person name="Guyon R."/>
            <person name="Haddad N.S."/>
            <person name="Haerty W."/>
            <person name="Harris R.M."/>
            <person name="Hofmann H.A."/>
            <person name="Hourlier T."/>
            <person name="Hulata G."/>
            <person name="Jaffe D.B."/>
            <person name="Lara M."/>
            <person name="Lee A.P."/>
            <person name="MacCallum I."/>
            <person name="Mwaiko S."/>
            <person name="Nikaido M."/>
            <person name="Nishihara H."/>
            <person name="Ozouf-Costaz C."/>
            <person name="Penman D.J."/>
            <person name="Przybylski D."/>
            <person name="Rakotomanga M."/>
            <person name="Renn S.C.P."/>
            <person name="Ribeiro F.J."/>
            <person name="Ron M."/>
            <person name="Salzburger W."/>
            <person name="Sanchez-Pulido L."/>
            <person name="Santos M.E."/>
            <person name="Searle S."/>
            <person name="Sharpe T."/>
            <person name="Swofford R."/>
            <person name="Tan F.J."/>
            <person name="Williams L."/>
            <person name="Young S."/>
            <person name="Yin S."/>
            <person name="Okada N."/>
            <person name="Kocher T.D."/>
            <person name="Miska E.A."/>
            <person name="Lander E.S."/>
            <person name="Venkatesh B."/>
            <person name="Fernald R.D."/>
            <person name="Meyer A."/>
            <person name="Ponting C.P."/>
            <person name="Streelman J.T."/>
            <person name="Lindblad-Toh K."/>
            <person name="Seehausen O."/>
            <person name="Di Palma F."/>
        </authorList>
    </citation>
    <scope>NUCLEOTIDE SEQUENCE</scope>
</reference>
<dbReference type="GO" id="GO:0016493">
    <property type="term" value="F:C-C chemokine receptor activity"/>
    <property type="evidence" value="ECO:0007669"/>
    <property type="project" value="TreeGrafter"/>
</dbReference>
<feature type="transmembrane region" description="Helical" evidence="10">
    <location>
        <begin position="234"/>
        <end position="256"/>
    </location>
</feature>
<dbReference type="GO" id="GO:0007204">
    <property type="term" value="P:positive regulation of cytosolic calcium ion concentration"/>
    <property type="evidence" value="ECO:0007669"/>
    <property type="project" value="TreeGrafter"/>
</dbReference>
<evidence type="ECO:0000256" key="4">
    <source>
        <dbReference type="ARBA" id="ARBA00022989"/>
    </source>
</evidence>
<evidence type="ECO:0000256" key="9">
    <source>
        <dbReference type="ARBA" id="ARBA00023224"/>
    </source>
</evidence>
<keyword evidence="6 10" id="KW-0472">Membrane</keyword>
<protein>
    <submittedName>
        <fullName evidence="12">Zgc:194202</fullName>
    </submittedName>
</protein>
<dbReference type="InterPro" id="IPR000276">
    <property type="entry name" value="GPCR_Rhodpsn"/>
</dbReference>
<dbReference type="AlphaFoldDB" id="A0A3P9CBW9"/>
<accession>A0A3P9CBW9</accession>